<comment type="caution">
    <text evidence="2">The sequence shown here is derived from an EMBL/GenBank/DDBJ whole genome shotgun (WGS) entry which is preliminary data.</text>
</comment>
<dbReference type="Proteomes" id="UP000050411">
    <property type="component" value="Unassembled WGS sequence"/>
</dbReference>
<evidence type="ECO:0000256" key="1">
    <source>
        <dbReference type="SAM" id="MobiDB-lite"/>
    </source>
</evidence>
<protein>
    <submittedName>
        <fullName evidence="2">Uncharacterized protein</fullName>
    </submittedName>
</protein>
<organism evidence="2 3">
    <name type="scientific">Pseudomonas congelans</name>
    <dbReference type="NCBI Taxonomy" id="200452"/>
    <lineage>
        <taxon>Bacteria</taxon>
        <taxon>Pseudomonadati</taxon>
        <taxon>Pseudomonadota</taxon>
        <taxon>Gammaproteobacteria</taxon>
        <taxon>Pseudomonadales</taxon>
        <taxon>Pseudomonadaceae</taxon>
        <taxon>Pseudomonas</taxon>
    </lineage>
</organism>
<dbReference type="EMBL" id="LJQB01000086">
    <property type="protein sequence ID" value="KPW82056.1"/>
    <property type="molecule type" value="Genomic_DNA"/>
</dbReference>
<name>A0A0P9MFA1_9PSED</name>
<feature type="region of interest" description="Disordered" evidence="1">
    <location>
        <begin position="40"/>
        <end position="72"/>
    </location>
</feature>
<proteinExistence type="predicted"/>
<dbReference type="AlphaFoldDB" id="A0A0P9MFA1"/>
<gene>
    <name evidence="2" type="ORF">ALO92_101695</name>
</gene>
<feature type="compositionally biased region" description="Polar residues" evidence="1">
    <location>
        <begin position="40"/>
        <end position="63"/>
    </location>
</feature>
<sequence length="157" mass="17623">MPPALATDAPTALGLLPTNRPSPHAMRNLWRTTRKVSCVTRTSTNKASRPRSASVTPKHQNLNPFRRPGRPGALMSEETEVVHVEGLAKMLGRTEASIREGIRRGVNWLPASFKMGGKHCWLKEDVRKFLRDFRDGEHDKVKAGRKRKTPPTLREVA</sequence>
<evidence type="ECO:0000313" key="2">
    <source>
        <dbReference type="EMBL" id="KPW82056.1"/>
    </source>
</evidence>
<accession>A0A0P9MFA1</accession>
<evidence type="ECO:0000313" key="3">
    <source>
        <dbReference type="Proteomes" id="UP000050411"/>
    </source>
</evidence>
<feature type="region of interest" description="Disordered" evidence="1">
    <location>
        <begin position="135"/>
        <end position="157"/>
    </location>
</feature>
<reference evidence="2 3" key="1">
    <citation type="submission" date="2015-09" db="EMBL/GenBank/DDBJ databases">
        <title>Genome announcement of multiple Pseudomonas syringae strains.</title>
        <authorList>
            <person name="Thakur S."/>
            <person name="Wang P.W."/>
            <person name="Gong Y."/>
            <person name="Weir B.S."/>
            <person name="Guttman D.S."/>
        </authorList>
    </citation>
    <scope>NUCLEOTIDE SEQUENCE [LARGE SCALE GENOMIC DNA]</scope>
    <source>
        <strain evidence="2 3">ICMP19117</strain>
    </source>
</reference>
<dbReference type="PATRIC" id="fig|200452.3.peg.3576"/>